<keyword evidence="2" id="KW-0472">Membrane</keyword>
<evidence type="ECO:0000259" key="4">
    <source>
        <dbReference type="PROSITE" id="PS50055"/>
    </source>
</evidence>
<keyword evidence="3" id="KW-0732">Signal</keyword>
<evidence type="ECO:0000256" key="3">
    <source>
        <dbReference type="SAM" id="SignalP"/>
    </source>
</evidence>
<evidence type="ECO:0000313" key="7">
    <source>
        <dbReference type="WBParaSite" id="SPAL_0000654100.1"/>
    </source>
</evidence>
<evidence type="ECO:0000256" key="2">
    <source>
        <dbReference type="SAM" id="Phobius"/>
    </source>
</evidence>
<feature type="chain" id="PRO_5005894741" evidence="3">
    <location>
        <begin position="22"/>
        <end position="1180"/>
    </location>
</feature>
<dbReference type="PROSITE" id="PS00383">
    <property type="entry name" value="TYR_PHOSPHATASE_1"/>
    <property type="match status" value="1"/>
</dbReference>
<evidence type="ECO:0000313" key="6">
    <source>
        <dbReference type="Proteomes" id="UP000046392"/>
    </source>
</evidence>
<feature type="coiled-coil region" evidence="1">
    <location>
        <begin position="448"/>
        <end position="482"/>
    </location>
</feature>
<dbReference type="PRINTS" id="PR00700">
    <property type="entry name" value="PRTYPHPHTASE"/>
</dbReference>
<feature type="transmembrane region" description="Helical" evidence="2">
    <location>
        <begin position="500"/>
        <end position="523"/>
    </location>
</feature>
<dbReference type="InterPro" id="IPR056007">
    <property type="entry name" value="DUF7585"/>
</dbReference>
<dbReference type="InterPro" id="IPR000242">
    <property type="entry name" value="PTP_cat"/>
</dbReference>
<accession>A0A0N5BKT6</accession>
<dbReference type="Pfam" id="PF24486">
    <property type="entry name" value="DUF7583"/>
    <property type="match status" value="1"/>
</dbReference>
<reference evidence="7" key="1">
    <citation type="submission" date="2017-02" db="UniProtKB">
        <authorList>
            <consortium name="WormBaseParasite"/>
        </authorList>
    </citation>
    <scope>IDENTIFICATION</scope>
</reference>
<dbReference type="PROSITE" id="PS50056">
    <property type="entry name" value="TYR_PHOSPHATASE_2"/>
    <property type="match status" value="1"/>
</dbReference>
<dbReference type="Pfam" id="PF24490">
    <property type="entry name" value="DUF7585"/>
    <property type="match status" value="1"/>
</dbReference>
<dbReference type="InterPro" id="IPR003595">
    <property type="entry name" value="Tyr_Pase_cat"/>
</dbReference>
<dbReference type="Gene3D" id="3.90.190.10">
    <property type="entry name" value="Protein tyrosine phosphatase superfamily"/>
    <property type="match status" value="2"/>
</dbReference>
<name>A0A0N5BKT6_STREA</name>
<proteinExistence type="predicted"/>
<dbReference type="PANTHER" id="PTHR46163">
    <property type="entry name" value="TYROSINE-PROTEIN PHOSPHATASE-RELATED"/>
    <property type="match status" value="1"/>
</dbReference>
<dbReference type="SMART" id="SM00404">
    <property type="entry name" value="PTPc_motif"/>
    <property type="match status" value="2"/>
</dbReference>
<dbReference type="SMART" id="SM00194">
    <property type="entry name" value="PTPc"/>
    <property type="match status" value="1"/>
</dbReference>
<dbReference type="SUPFAM" id="SSF52799">
    <property type="entry name" value="(Phosphotyrosine protein) phosphatases II"/>
    <property type="match status" value="2"/>
</dbReference>
<dbReference type="WBParaSite" id="SPAL_0000654100.1">
    <property type="protein sequence ID" value="SPAL_0000654100.1"/>
    <property type="gene ID" value="SPAL_0000654100"/>
</dbReference>
<feature type="domain" description="Tyrosine-protein phosphatase" evidence="4">
    <location>
        <begin position="907"/>
        <end position="1144"/>
    </location>
</feature>
<dbReference type="InterPro" id="IPR016130">
    <property type="entry name" value="Tyr_Pase_AS"/>
</dbReference>
<keyword evidence="6" id="KW-1185">Reference proteome</keyword>
<dbReference type="InterPro" id="IPR056005">
    <property type="entry name" value="DUF7583"/>
</dbReference>
<feature type="signal peptide" evidence="3">
    <location>
        <begin position="1"/>
        <end position="21"/>
    </location>
</feature>
<feature type="domain" description="Tyrosine-protein phosphatase" evidence="4">
    <location>
        <begin position="595"/>
        <end position="816"/>
    </location>
</feature>
<dbReference type="STRING" id="174720.A0A0N5BKT6"/>
<feature type="domain" description="Tyrosine specific protein phosphatases" evidence="5">
    <location>
        <begin position="1081"/>
        <end position="1135"/>
    </location>
</feature>
<keyword evidence="1" id="KW-0175">Coiled coil</keyword>
<protein>
    <submittedName>
        <fullName evidence="7">Tyrosine-protein phosphatase domain-containing protein</fullName>
    </submittedName>
</protein>
<dbReference type="InterPro" id="IPR052782">
    <property type="entry name" value="Oocyte-zygote_transition_reg"/>
</dbReference>
<evidence type="ECO:0000256" key="1">
    <source>
        <dbReference type="SAM" id="Coils"/>
    </source>
</evidence>
<dbReference type="Proteomes" id="UP000046392">
    <property type="component" value="Unplaced"/>
</dbReference>
<dbReference type="CDD" id="cd00047">
    <property type="entry name" value="PTPc"/>
    <property type="match status" value="1"/>
</dbReference>
<dbReference type="Pfam" id="PF00102">
    <property type="entry name" value="Y_phosphatase"/>
    <property type="match status" value="2"/>
</dbReference>
<dbReference type="GO" id="GO:0004725">
    <property type="term" value="F:protein tyrosine phosphatase activity"/>
    <property type="evidence" value="ECO:0007669"/>
    <property type="project" value="InterPro"/>
</dbReference>
<dbReference type="AlphaFoldDB" id="A0A0N5BKT6"/>
<dbReference type="InterPro" id="IPR056006">
    <property type="entry name" value="DUF7584"/>
</dbReference>
<keyword evidence="2" id="KW-1133">Transmembrane helix</keyword>
<dbReference type="PROSITE" id="PS50055">
    <property type="entry name" value="TYR_PHOSPHATASE_PTP"/>
    <property type="match status" value="2"/>
</dbReference>
<dbReference type="InterPro" id="IPR029021">
    <property type="entry name" value="Prot-tyrosine_phosphatase-like"/>
</dbReference>
<sequence>MFLKLYLLGAALALMPLLIQPDEDHRKKLFPLVPEDINGTTFLTDLRPTIFSNIVLIKCPYIKYRHKPSNYTFTPDDDILISENIFRDTENVFAWIPLLRQSTNQTRITCGRVNIKIGEEPKIEKQWIFNVIWNKSLIHNVEVEPRDVHTHISRTHTKCTHLEGKSVILSKKKENDVILKVNPDNIEHPYVNQLFYYFVIPENGGIDMLKKPCVILKAYNECPKIILKKHTINTPSNGGNNTNIVKVNGIVEKIDVILKLNDDTNYYRDEEISLSRMKYKDGEPDIIEDSKINSHFFIKGYDLVKLTYNCFFGGIFKNISEKYYFAPLSKDHIIKVNTIKYFKNETSKKPNCPIFYLNVGYLKKINYNGTEGNYQTLESIDGIKGNFNRTESHIFFKENEDGKTTLSCTYKTLDGTIKTTTNFVNEDTIAHLKDLENQIILNEKIQINETANSKVTAMQQALKEKEERMEKTIHEKEKRLKESNMSLFQKLSDKVGKGNAIFLVAALILFILIILAVLIVFVYKKWLSPYLIMLKQKRKYPNVYVFWDTLTSQPFDNYCKAIKEKKYLSNKVLNQIVVKKMEGGEEVDVGVSHLFDQTLVKCYRRFPRKIKAHYIYTDIEKRKYILSDGLTKDTQSTFWQMVYEEDIGTIVAIIYDTKSLDADEYPDDVYWKWKTKKRVFGKVIVTRLEEIKVNALFVTGQKILLEKDGGETKNLEIYHVSNWKENDIPQSDLQFVNMYQEIIKDSQKKNILIHSPEGTGARVYMFTYFACIYDALKTDNDTDCPLKIIKMMREQRYGGNIVPYEFAYVIKALVTNFFNNKILVDFSSRRADFYSSYDTYFYDYLRRQAKMDENVKKFLDFVNIVDEGKIYEYKSVFDTLGRMDPDILPEYSKRFQNAVKNHKEGKDKKRFRYSDIPCIDANGITINGKPEDDKESFIHANKFEYKTVNGTRKLILCQAPTEETSDDMLDMILRYKVSLIVILVKPEEANGPQKKWVPYYPTKHYELDTPNFTLSRIMLNKLDENFIVESRYQVRSKKTNEAVAFNILHYQAWPDTSIPSEHKSVYGLYKKIVSLRTDDYVAIHCSAGIGRTGTLALIMYLIDTINYFPTFDPITRLKCLREHRYLAIQKHNQFVFALLVVFEHYKKEIDEMDDGAYERFLAIAENLFNKEKKRQEKTKE</sequence>
<keyword evidence="2" id="KW-0812">Transmembrane</keyword>
<dbReference type="InterPro" id="IPR000387">
    <property type="entry name" value="Tyr_Pase_dom"/>
</dbReference>
<dbReference type="Pfam" id="PF24488">
    <property type="entry name" value="DUF7584"/>
    <property type="match status" value="1"/>
</dbReference>
<evidence type="ECO:0000259" key="5">
    <source>
        <dbReference type="PROSITE" id="PS50056"/>
    </source>
</evidence>
<organism evidence="6 7">
    <name type="scientific">Strongyloides papillosus</name>
    <name type="common">Intestinal threadworm</name>
    <dbReference type="NCBI Taxonomy" id="174720"/>
    <lineage>
        <taxon>Eukaryota</taxon>
        <taxon>Metazoa</taxon>
        <taxon>Ecdysozoa</taxon>
        <taxon>Nematoda</taxon>
        <taxon>Chromadorea</taxon>
        <taxon>Rhabditida</taxon>
        <taxon>Tylenchina</taxon>
        <taxon>Panagrolaimomorpha</taxon>
        <taxon>Strongyloidoidea</taxon>
        <taxon>Strongyloididae</taxon>
        <taxon>Strongyloides</taxon>
    </lineage>
</organism>